<organism evidence="2 3">
    <name type="scientific">Pararge aegeria aegeria</name>
    <dbReference type="NCBI Taxonomy" id="348720"/>
    <lineage>
        <taxon>Eukaryota</taxon>
        <taxon>Metazoa</taxon>
        <taxon>Ecdysozoa</taxon>
        <taxon>Arthropoda</taxon>
        <taxon>Hexapoda</taxon>
        <taxon>Insecta</taxon>
        <taxon>Pterygota</taxon>
        <taxon>Neoptera</taxon>
        <taxon>Endopterygota</taxon>
        <taxon>Lepidoptera</taxon>
        <taxon>Glossata</taxon>
        <taxon>Ditrysia</taxon>
        <taxon>Papilionoidea</taxon>
        <taxon>Nymphalidae</taxon>
        <taxon>Satyrinae</taxon>
        <taxon>Satyrini</taxon>
        <taxon>Parargina</taxon>
        <taxon>Pararge</taxon>
    </lineage>
</organism>
<evidence type="ECO:0000256" key="1">
    <source>
        <dbReference type="SAM" id="MobiDB-lite"/>
    </source>
</evidence>
<gene>
    <name evidence="2" type="primary">jg1745</name>
    <name evidence="2" type="ORF">PAEG_LOCUS27494</name>
</gene>
<accession>A0A8S4SPT8</accession>
<sequence length="108" mass="11750">MLKGSGYFKDAAPAAHIMASCYSCVVACVLEWQRRTAKRCVGQIDDIKRVAGAAGYKCPRIVEFRTPNNRPMSSSGRQSVDLMAHGPQVSPYSEKGELSHRPTPPATP</sequence>
<evidence type="ECO:0000313" key="3">
    <source>
        <dbReference type="Proteomes" id="UP000838756"/>
    </source>
</evidence>
<feature type="region of interest" description="Disordered" evidence="1">
    <location>
        <begin position="67"/>
        <end position="108"/>
    </location>
</feature>
<dbReference type="AlphaFoldDB" id="A0A8S4SPT8"/>
<evidence type="ECO:0000313" key="2">
    <source>
        <dbReference type="EMBL" id="CAH2269225.1"/>
    </source>
</evidence>
<dbReference type="PROSITE" id="PS51257">
    <property type="entry name" value="PROKAR_LIPOPROTEIN"/>
    <property type="match status" value="1"/>
</dbReference>
<feature type="compositionally biased region" description="Polar residues" evidence="1">
    <location>
        <begin position="67"/>
        <end position="78"/>
    </location>
</feature>
<dbReference type="Proteomes" id="UP000838756">
    <property type="component" value="Unassembled WGS sequence"/>
</dbReference>
<comment type="caution">
    <text evidence="2">The sequence shown here is derived from an EMBL/GenBank/DDBJ whole genome shotgun (WGS) entry which is preliminary data.</text>
</comment>
<protein>
    <submittedName>
        <fullName evidence="2">Jg1745 protein</fullName>
    </submittedName>
</protein>
<proteinExistence type="predicted"/>
<keyword evidence="3" id="KW-1185">Reference proteome</keyword>
<reference evidence="2" key="1">
    <citation type="submission" date="2022-03" db="EMBL/GenBank/DDBJ databases">
        <authorList>
            <person name="Lindestad O."/>
        </authorList>
    </citation>
    <scope>NUCLEOTIDE SEQUENCE</scope>
</reference>
<name>A0A8S4SPT8_9NEOP</name>
<dbReference type="EMBL" id="CAKXAJ010026501">
    <property type="protein sequence ID" value="CAH2269225.1"/>
    <property type="molecule type" value="Genomic_DNA"/>
</dbReference>